<evidence type="ECO:0000256" key="1">
    <source>
        <dbReference type="SAM" id="MobiDB-lite"/>
    </source>
</evidence>
<feature type="region of interest" description="Disordered" evidence="1">
    <location>
        <begin position="41"/>
        <end position="125"/>
    </location>
</feature>
<feature type="region of interest" description="Disordered" evidence="1">
    <location>
        <begin position="1"/>
        <end position="28"/>
    </location>
</feature>
<reference evidence="2" key="1">
    <citation type="journal article" date="2021" name="Proc. Natl. Acad. Sci. U.S.A.">
        <title>Three genomes in the algal genus Volvox reveal the fate of a haploid sex-determining region after a transition to homothallism.</title>
        <authorList>
            <person name="Yamamoto K."/>
            <person name="Hamaji T."/>
            <person name="Kawai-Toyooka H."/>
            <person name="Matsuzaki R."/>
            <person name="Takahashi F."/>
            <person name="Nishimura Y."/>
            <person name="Kawachi M."/>
            <person name="Noguchi H."/>
            <person name="Minakuchi Y."/>
            <person name="Umen J.G."/>
            <person name="Toyoda A."/>
            <person name="Nozaki H."/>
        </authorList>
    </citation>
    <scope>NUCLEOTIDE SEQUENCE</scope>
    <source>
        <strain evidence="3">NIES-3785</strain>
        <strain evidence="2">NIES-3786</strain>
    </source>
</reference>
<feature type="compositionally biased region" description="Low complexity" evidence="1">
    <location>
        <begin position="100"/>
        <end position="112"/>
    </location>
</feature>
<dbReference type="OrthoDB" id="544891at2759"/>
<feature type="compositionally biased region" description="Polar residues" evidence="1">
    <location>
        <begin position="581"/>
        <end position="601"/>
    </location>
</feature>
<organism evidence="2 4">
    <name type="scientific">Volvox reticuliferus</name>
    <dbReference type="NCBI Taxonomy" id="1737510"/>
    <lineage>
        <taxon>Eukaryota</taxon>
        <taxon>Viridiplantae</taxon>
        <taxon>Chlorophyta</taxon>
        <taxon>core chlorophytes</taxon>
        <taxon>Chlorophyceae</taxon>
        <taxon>CS clade</taxon>
        <taxon>Chlamydomonadales</taxon>
        <taxon>Volvocaceae</taxon>
        <taxon>Volvox</taxon>
    </lineage>
</organism>
<evidence type="ECO:0000313" key="3">
    <source>
        <dbReference type="EMBL" id="GIM13131.1"/>
    </source>
</evidence>
<feature type="compositionally biased region" description="Acidic residues" evidence="1">
    <location>
        <begin position="864"/>
        <end position="886"/>
    </location>
</feature>
<feature type="compositionally biased region" description="Basic and acidic residues" evidence="1">
    <location>
        <begin position="810"/>
        <end position="820"/>
    </location>
</feature>
<dbReference type="AlphaFoldDB" id="A0A8J4CUU5"/>
<accession>A0A8J4CUU5</accession>
<evidence type="ECO:0000313" key="2">
    <source>
        <dbReference type="EMBL" id="GIL90282.1"/>
    </source>
</evidence>
<feature type="compositionally biased region" description="Gly residues" evidence="1">
    <location>
        <begin position="87"/>
        <end position="99"/>
    </location>
</feature>
<dbReference type="Proteomes" id="UP000722791">
    <property type="component" value="Unassembled WGS sequence"/>
</dbReference>
<feature type="compositionally biased region" description="Basic and acidic residues" evidence="1">
    <location>
        <begin position="410"/>
        <end position="422"/>
    </location>
</feature>
<keyword evidence="4" id="KW-1185">Reference proteome</keyword>
<feature type="region of interest" description="Disordered" evidence="1">
    <location>
        <begin position="143"/>
        <end position="355"/>
    </location>
</feature>
<evidence type="ECO:0000313" key="4">
    <source>
        <dbReference type="Proteomes" id="UP000747110"/>
    </source>
</evidence>
<feature type="compositionally biased region" description="Basic and acidic residues" evidence="1">
    <location>
        <begin position="384"/>
        <end position="394"/>
    </location>
</feature>
<dbReference type="EMBL" id="BNCP01000055">
    <property type="protein sequence ID" value="GIL90282.1"/>
    <property type="molecule type" value="Genomic_DNA"/>
</dbReference>
<proteinExistence type="predicted"/>
<feature type="compositionally biased region" description="Basic and acidic residues" evidence="1">
    <location>
        <begin position="472"/>
        <end position="487"/>
    </location>
</feature>
<feature type="region of interest" description="Disordered" evidence="1">
    <location>
        <begin position="382"/>
        <end position="494"/>
    </location>
</feature>
<sequence length="886" mass="91504">MAEDTQDQGTPSALRPRPGWGKAANNPEAIHATVNLDAVTSTGYMDPSYDPPKLTLHSDAGEFDQSPFKEAQQGHRLARATSPNSNRGGGGGASVGGSVRGAATRAASDGAAPELEGAPRADGRPAWDSRFFLERTAWEAQPRTMLLRPPSTNAFPGSSVRRSLPVNSGRIGGGGGDSIINQGGPRVSVPDGLDGDPIGSRIGDNTISSTDGNGTRTTILPGLYVAAPPIWASPYGEQSSPGPSRNPTSPGSSVSPGPGAGTTTAGSAAPRPPRADLMDSYIGRAYSPDQSYFRVSGAGAGVDGRGGGSPVSGTRQGVEPDEGGVDGHGTHLPALERAGYGKAATSSQGAKDKEVQVAAAAKANAQKAAIMALGAVYMPAGSKLRHDGGLEPRSSRLVVAPPPLYTRSCRSTDDDGGRHAHSLDGGAQKAGADRARDTSPGGGPIWRPSGRQPIPETAPPVPKSTRRSSSGEAKETQEEADRRRAAARDPAIYSPERYPIVGMGWFMPPEKFPPNPAYAGVKAKYLEARPPRSDDEAVKTPHMPDIHSKPWLTPGKHLVTDSSAPPPKMTGTAGARPPYSFSPSATGTSVATGTLRSNKGTARSGRSGARNDGKGNGRKKRSSSSSSSRGSGSGNESGSESGGEVDGDREVLAVIGGVRLMSIIRRKDMQDEARLEAEEDAQMAAEDAANAQWSEQPMQGPQEEESRDTDQEFGERRYSGQDTSSARSGASPGNRGEEEGDEDSSRPGNERRSGNGEQGDKASSAAADDGYRGSGGYGTRRSGRGSSNEGADVRDVTRRGDAEEEDTETTEGRDVARQEDGNQPEAEVNGGDDEGPEYAGDDDENDDDNDSVAAAAAMAGLGGGDEDAADEDGEAEAAAGDSDDGE</sequence>
<protein>
    <submittedName>
        <fullName evidence="2">Uncharacterized protein</fullName>
    </submittedName>
</protein>
<feature type="compositionally biased region" description="Basic and acidic residues" evidence="1">
    <location>
        <begin position="708"/>
        <end position="719"/>
    </location>
</feature>
<feature type="compositionally biased region" description="Low complexity" evidence="1">
    <location>
        <begin position="247"/>
        <end position="269"/>
    </location>
</feature>
<comment type="caution">
    <text evidence="2">The sequence shown here is derived from an EMBL/GenBank/DDBJ whole genome shotgun (WGS) entry which is preliminary data.</text>
</comment>
<feature type="compositionally biased region" description="Low complexity" evidence="1">
    <location>
        <begin position="682"/>
        <end position="692"/>
    </location>
</feature>
<feature type="compositionally biased region" description="Polar residues" evidence="1">
    <location>
        <begin position="236"/>
        <end position="246"/>
    </location>
</feature>
<feature type="compositionally biased region" description="Basic and acidic residues" evidence="1">
    <location>
        <begin position="743"/>
        <end position="760"/>
    </location>
</feature>
<feature type="region of interest" description="Disordered" evidence="1">
    <location>
        <begin position="672"/>
        <end position="886"/>
    </location>
</feature>
<feature type="compositionally biased region" description="Acidic residues" evidence="1">
    <location>
        <begin position="830"/>
        <end position="850"/>
    </location>
</feature>
<gene>
    <name evidence="2" type="ORF">Vretifemale_17927</name>
    <name evidence="3" type="ORF">Vretimale_16332</name>
</gene>
<feature type="compositionally biased region" description="Low complexity" evidence="1">
    <location>
        <begin position="623"/>
        <end position="639"/>
    </location>
</feature>
<name>A0A8J4CUU5_9CHLO</name>
<feature type="compositionally biased region" description="Polar residues" evidence="1">
    <location>
        <begin position="203"/>
        <end position="218"/>
    </location>
</feature>
<feature type="compositionally biased region" description="Basic and acidic residues" evidence="1">
    <location>
        <begin position="791"/>
        <end position="801"/>
    </location>
</feature>
<dbReference type="Proteomes" id="UP000747110">
    <property type="component" value="Unassembled WGS sequence"/>
</dbReference>
<dbReference type="EMBL" id="BNCQ01000047">
    <property type="protein sequence ID" value="GIM13131.1"/>
    <property type="molecule type" value="Genomic_DNA"/>
</dbReference>
<feature type="compositionally biased region" description="Gly residues" evidence="1">
    <location>
        <begin position="298"/>
        <end position="310"/>
    </location>
</feature>
<feature type="region of interest" description="Disordered" evidence="1">
    <location>
        <begin position="529"/>
        <end position="650"/>
    </location>
</feature>
<feature type="compositionally biased region" description="Basic and acidic residues" evidence="1">
    <location>
        <begin position="529"/>
        <end position="548"/>
    </location>
</feature>